<feature type="compositionally biased region" description="Low complexity" evidence="1">
    <location>
        <begin position="152"/>
        <end position="163"/>
    </location>
</feature>
<feature type="region of interest" description="Disordered" evidence="1">
    <location>
        <begin position="626"/>
        <end position="664"/>
    </location>
</feature>
<dbReference type="AlphaFoldDB" id="F9XMG7"/>
<feature type="compositionally biased region" description="Basic and acidic residues" evidence="1">
    <location>
        <begin position="70"/>
        <end position="82"/>
    </location>
</feature>
<dbReference type="EMBL" id="CM001206">
    <property type="protein sequence ID" value="EGP83704.1"/>
    <property type="molecule type" value="Genomic_DNA"/>
</dbReference>
<keyword evidence="3" id="KW-1185">Reference proteome</keyword>
<dbReference type="GeneID" id="13396356"/>
<sequence length="925" mass="100980">MASGPLRFRTPYIEELPTTQTRQAPGFAWVAVAGPSADPAKNWGTTNRKRARNAGLGQTDSQKEALSARQQREIERKIRELNSDNVRGDGVAIPAAKKDGSGSAGGGQVKAGKTPNTKKILASGKTFAHYLDDEEAEIARTGKRDIEGDGPATATATAAVATTQRASKTPLARRKPPQEVSASASPAPTSSSAAPALQRQDIPALSAADIDEDSVNDPLPTQAELEALINAPPLTYNQARSQPPPAGAPPPRKFSSPRIYWLAAVNCTIGPVYVASPLGEDREHRPSTRTGLRVQRPQPSLMSIPPELRLRILGYLVNGGRVTDSDSAGHTCIHTGNGTRFYLQRRRLKCPCTESVWPRILAVNKKLFAEAMPVLHSTNELHVCFPANRTFESAEDPAAAVVRNLPRYAYPHIKRLALIGCLDNISGLTTRDEGTGCISRHLSYLESAGARPRDIRICIGVQWAYDRHGFHLRAEELHDVVSLLSVKNVRLEVPCILPGMVMAMAPGVVEGSTIGTEIREQLIAALDARVRALVNVEDISGVHVIPLRNEEDASRTGSKAKDVKKCPGMCFSTCTLENRKRITTSTAPPLPLHGSTTLADLTAPVTTLRKPQNIMDTSRLQSEEIAPLGTDPTPQILRRSSRIKAKNETSTPTKPAEQPQDYPRASFMGLPVEMRMRIYGFLVNGGRVIDPGANGSECARENGGRGKLGDGTRFLFVAPKCSCTESVWPQILATNSVIFMEAMPVLYSTTAFHVGFPKFGDGRSPSCRTALSTLPKYGASHIRHLVLSATLGLMSIAIYRPESHMDDLSLHWTWLRSLDLKLVSIRLCLIAEAVRAMTCLHLDVTPFIGLLSGSRAENIWLQVPCDIDEDVEYDSDDGDMDYLVDENDVRTNRLRDKLLAALRTEAKRMDHHPDIVDISDKWLEF</sequence>
<dbReference type="OrthoDB" id="74807at2759"/>
<dbReference type="KEGG" id="ztr:MYCGRDRAFT_111160"/>
<proteinExistence type="predicted"/>
<dbReference type="Proteomes" id="UP000008062">
    <property type="component" value="Chromosome 11"/>
</dbReference>
<organism evidence="2 3">
    <name type="scientific">Zymoseptoria tritici (strain CBS 115943 / IPO323)</name>
    <name type="common">Speckled leaf blotch fungus</name>
    <name type="synonym">Septoria tritici</name>
    <dbReference type="NCBI Taxonomy" id="336722"/>
    <lineage>
        <taxon>Eukaryota</taxon>
        <taxon>Fungi</taxon>
        <taxon>Dikarya</taxon>
        <taxon>Ascomycota</taxon>
        <taxon>Pezizomycotina</taxon>
        <taxon>Dothideomycetes</taxon>
        <taxon>Dothideomycetidae</taxon>
        <taxon>Mycosphaerellales</taxon>
        <taxon>Mycosphaerellaceae</taxon>
        <taxon>Zymoseptoria</taxon>
    </lineage>
</organism>
<evidence type="ECO:0000313" key="3">
    <source>
        <dbReference type="Proteomes" id="UP000008062"/>
    </source>
</evidence>
<evidence type="ECO:0000256" key="1">
    <source>
        <dbReference type="SAM" id="MobiDB-lite"/>
    </source>
</evidence>
<protein>
    <submittedName>
        <fullName evidence="2">Uncharacterized protein</fullName>
    </submittedName>
</protein>
<dbReference type="InParanoid" id="F9XMG7"/>
<evidence type="ECO:0000313" key="2">
    <source>
        <dbReference type="EMBL" id="EGP83704.1"/>
    </source>
</evidence>
<gene>
    <name evidence="2" type="ORF">MYCGRDRAFT_111160</name>
</gene>
<feature type="region of interest" description="Disordered" evidence="1">
    <location>
        <begin position="139"/>
        <end position="200"/>
    </location>
</feature>
<feature type="region of interest" description="Disordered" evidence="1">
    <location>
        <begin position="1"/>
        <end position="122"/>
    </location>
</feature>
<reference evidence="2 3" key="1">
    <citation type="journal article" date="2011" name="PLoS Genet.">
        <title>Finished genome of the fungal wheat pathogen Mycosphaerella graminicola reveals dispensome structure, chromosome plasticity, and stealth pathogenesis.</title>
        <authorList>
            <person name="Goodwin S.B."/>
            <person name="Ben M'barek S."/>
            <person name="Dhillon B."/>
            <person name="Wittenberg A.H.J."/>
            <person name="Crane C.F."/>
            <person name="Hane J.K."/>
            <person name="Foster A.J."/>
            <person name="Van der Lee T.A.J."/>
            <person name="Grimwood J."/>
            <person name="Aerts A."/>
            <person name="Antoniw J."/>
            <person name="Bailey A."/>
            <person name="Bluhm B."/>
            <person name="Bowler J."/>
            <person name="Bristow J."/>
            <person name="van der Burgt A."/>
            <person name="Canto-Canche B."/>
            <person name="Churchill A.C.L."/>
            <person name="Conde-Ferraez L."/>
            <person name="Cools H.J."/>
            <person name="Coutinho P.M."/>
            <person name="Csukai M."/>
            <person name="Dehal P."/>
            <person name="De Wit P."/>
            <person name="Donzelli B."/>
            <person name="van de Geest H.C."/>
            <person name="van Ham R.C.H.J."/>
            <person name="Hammond-Kosack K.E."/>
            <person name="Henrissat B."/>
            <person name="Kilian A."/>
            <person name="Kobayashi A.K."/>
            <person name="Koopmann E."/>
            <person name="Kourmpetis Y."/>
            <person name="Kuzniar A."/>
            <person name="Lindquist E."/>
            <person name="Lombard V."/>
            <person name="Maliepaard C."/>
            <person name="Martins N."/>
            <person name="Mehrabi R."/>
            <person name="Nap J.P.H."/>
            <person name="Ponomarenko A."/>
            <person name="Rudd J.J."/>
            <person name="Salamov A."/>
            <person name="Schmutz J."/>
            <person name="Schouten H.J."/>
            <person name="Shapiro H."/>
            <person name="Stergiopoulos I."/>
            <person name="Torriani S.F.F."/>
            <person name="Tu H."/>
            <person name="de Vries R.P."/>
            <person name="Waalwijk C."/>
            <person name="Ware S.B."/>
            <person name="Wiebenga A."/>
            <person name="Zwiers L.-H."/>
            <person name="Oliver R.P."/>
            <person name="Grigoriev I.V."/>
            <person name="Kema G.H.J."/>
        </authorList>
    </citation>
    <scope>NUCLEOTIDE SEQUENCE [LARGE SCALE GENOMIC DNA]</scope>
    <source>
        <strain evidence="3">CBS 115943 / IPO323</strain>
    </source>
</reference>
<dbReference type="PANTHER" id="PTHR42085:SF2">
    <property type="entry name" value="F-BOX DOMAIN-CONTAINING PROTEIN"/>
    <property type="match status" value="1"/>
</dbReference>
<dbReference type="eggNOG" id="ENOG502SR3R">
    <property type="taxonomic scope" value="Eukaryota"/>
</dbReference>
<dbReference type="PANTHER" id="PTHR42085">
    <property type="entry name" value="F-BOX DOMAIN-CONTAINING PROTEIN"/>
    <property type="match status" value="1"/>
</dbReference>
<accession>F9XMG7</accession>
<feature type="compositionally biased region" description="Low complexity" evidence="1">
    <location>
        <begin position="181"/>
        <end position="196"/>
    </location>
</feature>
<dbReference type="HOGENOM" id="CLU_315728_0_0_1"/>
<name>F9XMG7_ZYMTI</name>
<dbReference type="RefSeq" id="XP_003848728.1">
    <property type="nucleotide sequence ID" value="XM_003848680.1"/>
</dbReference>
<dbReference type="STRING" id="336722.F9XMG7"/>
<dbReference type="InterPro" id="IPR038883">
    <property type="entry name" value="AN11006-like"/>
</dbReference>